<dbReference type="SMART" id="SM00729">
    <property type="entry name" value="Elp3"/>
    <property type="match status" value="1"/>
</dbReference>
<dbReference type="GO" id="GO:0005737">
    <property type="term" value="C:cytoplasm"/>
    <property type="evidence" value="ECO:0007669"/>
    <property type="project" value="UniProtKB-SubCell"/>
</dbReference>
<dbReference type="InterPro" id="IPR034505">
    <property type="entry name" value="Coproporphyrinogen-III_oxidase"/>
</dbReference>
<dbReference type="CDD" id="cd01335">
    <property type="entry name" value="Radical_SAM"/>
    <property type="match status" value="1"/>
</dbReference>
<dbReference type="GO" id="GO:0006779">
    <property type="term" value="P:porphyrin-containing compound biosynthetic process"/>
    <property type="evidence" value="ECO:0007669"/>
    <property type="project" value="InterPro"/>
</dbReference>
<dbReference type="PANTHER" id="PTHR13932">
    <property type="entry name" value="COPROPORPHYRINIGEN III OXIDASE"/>
    <property type="match status" value="1"/>
</dbReference>
<dbReference type="InterPro" id="IPR004559">
    <property type="entry name" value="HemW-like"/>
</dbReference>
<feature type="region of interest" description="Disordered" evidence="11">
    <location>
        <begin position="1"/>
        <end position="23"/>
    </location>
</feature>
<gene>
    <name evidence="13" type="ORF">I8J34_20970</name>
</gene>
<sequence length="402" mass="44010">MSERRIIPLRPQRAAPPSSPQLSAPPPLSLYIHYPWCVKKCPYCDFNSHAVQQGGIPEAAYIDALIADLEAALPDVWGRRVLSIFIGGGTPSLISAEGLDRLLTAVRMLLPLDPLAEITLEANPGTVEATRFAGYRAAGVNRLSLGIQSFEDRYLRALGRIHAGAEAHKAAELALTHFESVNFDLMYALPGQSMDHLAADLRTAVALGPQHLSCYHLTLEPNTPFHHNPPSKLPDGDLAADMQQLVETTLAEAGYQHYETSAFAQPGKRCRHNLNYWTFGDYLGIGAGAHSKLSSHTGIVRQMRHKHPGAYLAAHGKGDFVQTEQGIGVADLPFEFMMNGLRLIDGIPTDLMESRTGIALDVIEAKLIAARDRGLLETSDNTLRPTLKGQRFLNDLLEMFLD</sequence>
<dbReference type="SFLD" id="SFLDS00029">
    <property type="entry name" value="Radical_SAM"/>
    <property type="match status" value="1"/>
</dbReference>
<keyword evidence="6 10" id="KW-0479">Metal-binding</keyword>
<comment type="cofactor">
    <cofactor evidence="1">
        <name>[4Fe-4S] cluster</name>
        <dbReference type="ChEBI" id="CHEBI:49883"/>
    </cofactor>
</comment>
<dbReference type="GO" id="GO:0051539">
    <property type="term" value="F:4 iron, 4 sulfur cluster binding"/>
    <property type="evidence" value="ECO:0007669"/>
    <property type="project" value="UniProtKB-UniRule"/>
</dbReference>
<keyword evidence="10" id="KW-0963">Cytoplasm</keyword>
<evidence type="ECO:0000256" key="2">
    <source>
        <dbReference type="ARBA" id="ARBA00006100"/>
    </source>
</evidence>
<dbReference type="SFLD" id="SFLDG01065">
    <property type="entry name" value="anaerobic_coproporphyrinogen-I"/>
    <property type="match status" value="1"/>
</dbReference>
<reference evidence="14" key="1">
    <citation type="journal article" date="2022" name="ISME J.">
        <title>Genetic and phylogenetic analysis of dissimilatory iodate-reducing bacteria identifies potential niches across the world's oceans.</title>
        <authorList>
            <person name="Reyes-Umana V."/>
            <person name="Henning Z."/>
            <person name="Lee K."/>
            <person name="Barnum T.P."/>
            <person name="Coates J.D."/>
        </authorList>
    </citation>
    <scope>NUCLEOTIDE SEQUENCE [LARGE SCALE GENOMIC DNA]</scope>
    <source>
        <strain evidence="14">IR12</strain>
    </source>
</reference>
<keyword evidence="9 10" id="KW-0143">Chaperone</keyword>
<keyword evidence="4 10" id="KW-0349">Heme</keyword>
<dbReference type="GO" id="GO:0004109">
    <property type="term" value="F:coproporphyrinogen oxidase activity"/>
    <property type="evidence" value="ECO:0007669"/>
    <property type="project" value="InterPro"/>
</dbReference>
<accession>A0A944DBX3</accession>
<comment type="function">
    <text evidence="10">Probably acts as a heme chaperone, transferring heme to an unknown acceptor. Binds one molecule of heme per monomer, possibly covalently. Binds 1 [4Fe-4S] cluster. The cluster is coordinated with 3 cysteines and an exchangeable S-adenosyl-L-methionine.</text>
</comment>
<keyword evidence="14" id="KW-1185">Reference proteome</keyword>
<evidence type="ECO:0000256" key="6">
    <source>
        <dbReference type="ARBA" id="ARBA00022723"/>
    </source>
</evidence>
<dbReference type="GO" id="GO:0046872">
    <property type="term" value="F:metal ion binding"/>
    <property type="evidence" value="ECO:0007669"/>
    <property type="project" value="UniProtKB-UniRule"/>
</dbReference>
<keyword evidence="10" id="KW-0004">4Fe-4S</keyword>
<dbReference type="SFLD" id="SFLDF00562">
    <property type="entry name" value="HemN-like__clustered_with_heat"/>
    <property type="match status" value="1"/>
</dbReference>
<proteinExistence type="inferred from homology"/>
<dbReference type="PROSITE" id="PS51918">
    <property type="entry name" value="RADICAL_SAM"/>
    <property type="match status" value="1"/>
</dbReference>
<dbReference type="PANTHER" id="PTHR13932:SF5">
    <property type="entry name" value="RADICAL S-ADENOSYL METHIONINE DOMAIN-CONTAINING PROTEIN 1, MITOCHONDRIAL"/>
    <property type="match status" value="1"/>
</dbReference>
<evidence type="ECO:0000256" key="11">
    <source>
        <dbReference type="SAM" id="MobiDB-lite"/>
    </source>
</evidence>
<evidence type="ECO:0000256" key="1">
    <source>
        <dbReference type="ARBA" id="ARBA00001966"/>
    </source>
</evidence>
<evidence type="ECO:0000256" key="9">
    <source>
        <dbReference type="ARBA" id="ARBA00023186"/>
    </source>
</evidence>
<keyword evidence="7 10" id="KW-0408">Iron</keyword>
<feature type="domain" description="Radical SAM core" evidence="12">
    <location>
        <begin position="22"/>
        <end position="256"/>
    </location>
</feature>
<evidence type="ECO:0000256" key="3">
    <source>
        <dbReference type="ARBA" id="ARBA00017228"/>
    </source>
</evidence>
<protein>
    <recommendedName>
        <fullName evidence="3 10">Heme chaperone HemW</fullName>
    </recommendedName>
</protein>
<evidence type="ECO:0000313" key="13">
    <source>
        <dbReference type="EMBL" id="MBT0963659.1"/>
    </source>
</evidence>
<dbReference type="Pfam" id="PF06969">
    <property type="entry name" value="HemN_C"/>
    <property type="match status" value="1"/>
</dbReference>
<dbReference type="AlphaFoldDB" id="A0A944DBX3"/>
<comment type="similarity">
    <text evidence="2">Belongs to the anaerobic coproporphyrinogen-III oxidase family. HemW subfamily.</text>
</comment>
<dbReference type="NCBIfam" id="TIGR00539">
    <property type="entry name" value="hemN_rel"/>
    <property type="match status" value="1"/>
</dbReference>
<keyword evidence="5 10" id="KW-0949">S-adenosyl-L-methionine</keyword>
<evidence type="ECO:0000256" key="10">
    <source>
        <dbReference type="RuleBase" id="RU364116"/>
    </source>
</evidence>
<dbReference type="InterPro" id="IPR058240">
    <property type="entry name" value="rSAM_sf"/>
</dbReference>
<evidence type="ECO:0000256" key="7">
    <source>
        <dbReference type="ARBA" id="ARBA00023004"/>
    </source>
</evidence>
<keyword evidence="8 10" id="KW-0411">Iron-sulfur</keyword>
<evidence type="ECO:0000256" key="8">
    <source>
        <dbReference type="ARBA" id="ARBA00023014"/>
    </source>
</evidence>
<dbReference type="Proteomes" id="UP000694660">
    <property type="component" value="Unassembled WGS sequence"/>
</dbReference>
<dbReference type="Gene3D" id="3.20.20.70">
    <property type="entry name" value="Aldolase class I"/>
    <property type="match status" value="1"/>
</dbReference>
<name>A0A944DBX3_DENI1</name>
<comment type="subcellular location">
    <subcellularLocation>
        <location evidence="10">Cytoplasm</location>
    </subcellularLocation>
</comment>
<dbReference type="Pfam" id="PF04055">
    <property type="entry name" value="Radical_SAM"/>
    <property type="match status" value="1"/>
</dbReference>
<evidence type="ECO:0000256" key="5">
    <source>
        <dbReference type="ARBA" id="ARBA00022691"/>
    </source>
</evidence>
<evidence type="ECO:0000259" key="12">
    <source>
        <dbReference type="PROSITE" id="PS51918"/>
    </source>
</evidence>
<dbReference type="InterPro" id="IPR006638">
    <property type="entry name" value="Elp3/MiaA/NifB-like_rSAM"/>
</dbReference>
<evidence type="ECO:0000256" key="4">
    <source>
        <dbReference type="ARBA" id="ARBA00022617"/>
    </source>
</evidence>
<dbReference type="SUPFAM" id="SSF102114">
    <property type="entry name" value="Radical SAM enzymes"/>
    <property type="match status" value="1"/>
</dbReference>
<organism evidence="13 14">
    <name type="scientific">Denitromonas iodatirespirans</name>
    <dbReference type="NCBI Taxonomy" id="2795389"/>
    <lineage>
        <taxon>Bacteria</taxon>
        <taxon>Pseudomonadati</taxon>
        <taxon>Pseudomonadota</taxon>
        <taxon>Betaproteobacteria</taxon>
        <taxon>Rhodocyclales</taxon>
        <taxon>Zoogloeaceae</taxon>
        <taxon>Denitromonas</taxon>
    </lineage>
</organism>
<dbReference type="InterPro" id="IPR010723">
    <property type="entry name" value="HemN_C"/>
</dbReference>
<dbReference type="EMBL" id="JAEKFT010000035">
    <property type="protein sequence ID" value="MBT0963659.1"/>
    <property type="molecule type" value="Genomic_DNA"/>
</dbReference>
<dbReference type="RefSeq" id="WP_214363591.1">
    <property type="nucleotide sequence ID" value="NZ_JAEKFT010000035.1"/>
</dbReference>
<dbReference type="InterPro" id="IPR007197">
    <property type="entry name" value="rSAM"/>
</dbReference>
<comment type="caution">
    <text evidence="13">The sequence shown here is derived from an EMBL/GenBank/DDBJ whole genome shotgun (WGS) entry which is preliminary data.</text>
</comment>
<dbReference type="SFLD" id="SFLDF00288">
    <property type="entry name" value="HemN-like__clustered_with_nucl"/>
    <property type="match status" value="1"/>
</dbReference>
<evidence type="ECO:0000313" key="14">
    <source>
        <dbReference type="Proteomes" id="UP000694660"/>
    </source>
</evidence>
<dbReference type="InterPro" id="IPR013785">
    <property type="entry name" value="Aldolase_TIM"/>
</dbReference>